<evidence type="ECO:0000256" key="5">
    <source>
        <dbReference type="ARBA" id="ARBA00022741"/>
    </source>
</evidence>
<accession>A0A1M5CCE4</accession>
<feature type="binding site" evidence="12">
    <location>
        <position position="231"/>
    </location>
    <ligand>
        <name>D-ribose 5-phosphate</name>
        <dbReference type="ChEBI" id="CHEBI:78346"/>
    </ligand>
</feature>
<feature type="binding site" evidence="12">
    <location>
        <position position="207"/>
    </location>
    <ligand>
        <name>D-ribose 5-phosphate</name>
        <dbReference type="ChEBI" id="CHEBI:78346"/>
    </ligand>
</feature>
<feature type="binding site" evidence="12">
    <location>
        <position position="182"/>
    </location>
    <ligand>
        <name>Mg(2+)</name>
        <dbReference type="ChEBI" id="CHEBI:18420"/>
    </ligand>
</feature>
<dbReference type="GO" id="GO:0004749">
    <property type="term" value="F:ribose phosphate diphosphokinase activity"/>
    <property type="evidence" value="ECO:0007669"/>
    <property type="project" value="UniProtKB-UniRule"/>
</dbReference>
<evidence type="ECO:0000256" key="8">
    <source>
        <dbReference type="ARBA" id="ARBA00022842"/>
    </source>
</evidence>
<dbReference type="GO" id="GO:0005524">
    <property type="term" value="F:ATP binding"/>
    <property type="evidence" value="ECO:0007669"/>
    <property type="project" value="UniProtKB-KW"/>
</dbReference>
<dbReference type="InterPro" id="IPR029099">
    <property type="entry name" value="Pribosyltran_N"/>
</dbReference>
<keyword evidence="4 12" id="KW-0545">Nucleotide biosynthesis</keyword>
<dbReference type="InterPro" id="IPR029057">
    <property type="entry name" value="PRTase-like"/>
</dbReference>
<keyword evidence="12" id="KW-0963">Cytoplasm</keyword>
<keyword evidence="2 12" id="KW-0808">Transferase</keyword>
<evidence type="ECO:0000313" key="15">
    <source>
        <dbReference type="Proteomes" id="UP000184346"/>
    </source>
</evidence>
<dbReference type="UniPathway" id="UPA00087">
    <property type="reaction ID" value="UER00172"/>
</dbReference>
<protein>
    <recommendedName>
        <fullName evidence="12">Ribose-phosphate pyrophosphokinase</fullName>
        <shortName evidence="12">RPPK</shortName>
        <ecNumber evidence="12">2.7.6.1</ecNumber>
    </recommendedName>
    <alternativeName>
        <fullName evidence="12">5-phospho-D-ribosyl alpha-1-diphosphate synthase</fullName>
    </alternativeName>
    <alternativeName>
        <fullName evidence="12">Phosphoribosyl diphosphate synthase</fullName>
    </alternativeName>
    <alternativeName>
        <fullName evidence="12">Phosphoribosyl pyrophosphate synthase</fullName>
        <shortName evidence="12">P-Rib-PP synthase</shortName>
        <shortName evidence="12">PRPP synthase</shortName>
        <shortName evidence="12">PRPPase</shortName>
    </alternativeName>
</protein>
<dbReference type="Proteomes" id="UP000184346">
    <property type="component" value="Unassembled WGS sequence"/>
</dbReference>
<feature type="binding site" evidence="12">
    <location>
        <begin position="49"/>
        <end position="51"/>
    </location>
    <ligand>
        <name>ATP</name>
        <dbReference type="ChEBI" id="CHEBI:30616"/>
    </ligand>
</feature>
<keyword evidence="5 12" id="KW-0547">Nucleotide-binding</keyword>
<evidence type="ECO:0000256" key="3">
    <source>
        <dbReference type="ARBA" id="ARBA00022723"/>
    </source>
</evidence>
<evidence type="ECO:0000256" key="4">
    <source>
        <dbReference type="ARBA" id="ARBA00022727"/>
    </source>
</evidence>
<proteinExistence type="inferred from homology"/>
<feature type="binding site" evidence="12">
    <location>
        <begin position="108"/>
        <end position="109"/>
    </location>
    <ligand>
        <name>ATP</name>
        <dbReference type="ChEBI" id="CHEBI:30616"/>
    </ligand>
</feature>
<evidence type="ECO:0000256" key="2">
    <source>
        <dbReference type="ARBA" id="ARBA00022679"/>
    </source>
</evidence>
<evidence type="ECO:0000256" key="12">
    <source>
        <dbReference type="HAMAP-Rule" id="MF_00583"/>
    </source>
</evidence>
<dbReference type="GO" id="GO:0005737">
    <property type="term" value="C:cytoplasm"/>
    <property type="evidence" value="ECO:0007669"/>
    <property type="project" value="UniProtKB-SubCell"/>
</dbReference>
<keyword evidence="6 12" id="KW-0418">Kinase</keyword>
<dbReference type="GO" id="GO:0000287">
    <property type="term" value="F:magnesium ion binding"/>
    <property type="evidence" value="ECO:0007669"/>
    <property type="project" value="UniProtKB-UniRule"/>
</dbReference>
<comment type="subcellular location">
    <subcellularLocation>
        <location evidence="12">Cytoplasm</location>
    </subcellularLocation>
</comment>
<comment type="cofactor">
    <cofactor evidence="12">
        <name>Mg(2+)</name>
        <dbReference type="ChEBI" id="CHEBI:18420"/>
    </cofactor>
    <text evidence="12">Binds 2 Mg(2+) ions per subunit.</text>
</comment>
<evidence type="ECO:0000256" key="7">
    <source>
        <dbReference type="ARBA" id="ARBA00022840"/>
    </source>
</evidence>
<dbReference type="FunFam" id="3.40.50.2020:FF:000001">
    <property type="entry name" value="Ribose-phosphate pyrophosphokinase"/>
    <property type="match status" value="1"/>
</dbReference>
<comment type="pathway">
    <text evidence="1 12">Metabolic intermediate biosynthesis; 5-phospho-alpha-D-ribose 1-diphosphate biosynthesis; 5-phospho-alpha-D-ribose 1-diphosphate from D-ribose 5-phosphate (route I): step 1/1.</text>
</comment>
<evidence type="ECO:0000256" key="10">
    <source>
        <dbReference type="ARBA" id="ARBA00054914"/>
    </source>
</evidence>
<dbReference type="Pfam" id="PF14572">
    <property type="entry name" value="Pribosyl_synth"/>
    <property type="match status" value="1"/>
</dbReference>
<name>A0A1M5CCE4_9GAMM</name>
<comment type="catalytic activity">
    <reaction evidence="9 12">
        <text>D-ribose 5-phosphate + ATP = 5-phospho-alpha-D-ribose 1-diphosphate + AMP + H(+)</text>
        <dbReference type="Rhea" id="RHEA:15609"/>
        <dbReference type="ChEBI" id="CHEBI:15378"/>
        <dbReference type="ChEBI" id="CHEBI:30616"/>
        <dbReference type="ChEBI" id="CHEBI:58017"/>
        <dbReference type="ChEBI" id="CHEBI:78346"/>
        <dbReference type="ChEBI" id="CHEBI:456215"/>
        <dbReference type="EC" id="2.7.6.1"/>
    </reaction>
</comment>
<dbReference type="GO" id="GO:0006164">
    <property type="term" value="P:purine nucleotide biosynthetic process"/>
    <property type="evidence" value="ECO:0007669"/>
    <property type="project" value="TreeGrafter"/>
</dbReference>
<dbReference type="InterPro" id="IPR005946">
    <property type="entry name" value="Rib-P_diPkinase"/>
</dbReference>
<dbReference type="EC" id="2.7.6.1" evidence="12"/>
<feature type="binding site" evidence="12">
    <location>
        <begin position="235"/>
        <end position="239"/>
    </location>
    <ligand>
        <name>D-ribose 5-phosphate</name>
        <dbReference type="ChEBI" id="CHEBI:78346"/>
    </ligand>
</feature>
<dbReference type="AlphaFoldDB" id="A0A1M5CCE4"/>
<keyword evidence="7 12" id="KW-0067">ATP-binding</keyword>
<reference evidence="14 15" key="1">
    <citation type="submission" date="2016-11" db="EMBL/GenBank/DDBJ databases">
        <authorList>
            <person name="Jaros S."/>
            <person name="Januszkiewicz K."/>
            <person name="Wedrychowicz H."/>
        </authorList>
    </citation>
    <scope>NUCLEOTIDE SEQUENCE [LARGE SCALE GENOMIC DNA]</scope>
    <source>
        <strain evidence="14 15">DSM 19980</strain>
    </source>
</reference>
<dbReference type="InterPro" id="IPR037515">
    <property type="entry name" value="Rib-P_diPkinase_bac"/>
</dbReference>
<dbReference type="GO" id="GO:0002189">
    <property type="term" value="C:ribose phosphate diphosphokinase complex"/>
    <property type="evidence" value="ECO:0007669"/>
    <property type="project" value="TreeGrafter"/>
</dbReference>
<evidence type="ECO:0000256" key="1">
    <source>
        <dbReference type="ARBA" id="ARBA00004996"/>
    </source>
</evidence>
<dbReference type="PROSITE" id="PS00114">
    <property type="entry name" value="PRPP_SYNTHASE"/>
    <property type="match status" value="1"/>
</dbReference>
<dbReference type="InterPro" id="IPR000836">
    <property type="entry name" value="PRTase_dom"/>
</dbReference>
<dbReference type="HAMAP" id="MF_00583_B">
    <property type="entry name" value="RibP_PPkinase_B"/>
    <property type="match status" value="1"/>
</dbReference>
<dbReference type="Pfam" id="PF13793">
    <property type="entry name" value="Pribosyltran_N"/>
    <property type="match status" value="1"/>
</dbReference>
<dbReference type="STRING" id="1121942.SAMN02745148_02878"/>
<evidence type="ECO:0000256" key="11">
    <source>
        <dbReference type="ARBA" id="ARBA00061444"/>
    </source>
</evidence>
<dbReference type="EMBL" id="FQUJ01000013">
    <property type="protein sequence ID" value="SHF52092.1"/>
    <property type="molecule type" value="Genomic_DNA"/>
</dbReference>
<dbReference type="GO" id="GO:0006015">
    <property type="term" value="P:5-phosphoribose 1-diphosphate biosynthetic process"/>
    <property type="evidence" value="ECO:0007669"/>
    <property type="project" value="UniProtKB-UniRule"/>
</dbReference>
<keyword evidence="15" id="KW-1185">Reference proteome</keyword>
<dbReference type="NCBIfam" id="NF002320">
    <property type="entry name" value="PRK01259.1"/>
    <property type="match status" value="1"/>
</dbReference>
<dbReference type="PANTHER" id="PTHR10210">
    <property type="entry name" value="RIBOSE-PHOSPHATE DIPHOSPHOKINASE FAMILY MEMBER"/>
    <property type="match status" value="1"/>
</dbReference>
<sequence length="325" mass="35513">MQQAPRLQRWLRVSKLMVFAGNANPELARKVAECLDNRLGHATVGQFSDGEIAVEINENVRGKDVFILQSTCAPTNDNLLELILMVDALRRASATRITAVVPYFGYARQDRRVRSARVPISAKVVADMMVKAGVDRVMTMDLHADQIQGFFDVPVDNVYGSPILLDDIERQNYDDLVVVSPDVGGVVRARAIAKQLNADLAIIDKRRPQSNQAQVMHIIGEIQDRTCVVVDDMVDTAGTLCKAAEALKDHGAQRVVAYATHPILSGPAVDNILGSVLDELVVGDTIPLSEVARRSGKIRQLSVAGLIAEAIRRVSNEESVSAMFH</sequence>
<dbReference type="Gene3D" id="3.40.50.2020">
    <property type="match status" value="2"/>
</dbReference>
<organism evidence="14 15">
    <name type="scientific">Modicisalibacter ilicicola DSM 19980</name>
    <dbReference type="NCBI Taxonomy" id="1121942"/>
    <lineage>
        <taxon>Bacteria</taxon>
        <taxon>Pseudomonadati</taxon>
        <taxon>Pseudomonadota</taxon>
        <taxon>Gammaproteobacteria</taxon>
        <taxon>Oceanospirillales</taxon>
        <taxon>Halomonadaceae</taxon>
        <taxon>Modicisalibacter</taxon>
    </lineage>
</organism>
<evidence type="ECO:0000313" key="14">
    <source>
        <dbReference type="EMBL" id="SHF52092.1"/>
    </source>
</evidence>
<feature type="domain" description="Ribose-phosphate pyrophosphokinase N-terminal" evidence="13">
    <location>
        <begin position="16"/>
        <end position="133"/>
    </location>
</feature>
<evidence type="ECO:0000259" key="13">
    <source>
        <dbReference type="Pfam" id="PF13793"/>
    </source>
</evidence>
<dbReference type="PANTHER" id="PTHR10210:SF41">
    <property type="entry name" value="RIBOSE-PHOSPHATE PYROPHOSPHOKINASE 1, CHLOROPLASTIC"/>
    <property type="match status" value="1"/>
</dbReference>
<keyword evidence="3 12" id="KW-0479">Metal-binding</keyword>
<dbReference type="CDD" id="cd06223">
    <property type="entry name" value="PRTases_typeI"/>
    <property type="match status" value="1"/>
</dbReference>
<comment type="function">
    <text evidence="10 12">Involved in the biosynthesis of the central metabolite phospho-alpha-D-ribosyl-1-pyrophosphate (PRPP) via the transfer of pyrophosphoryl group from ATP to 1-hydroxyl of ribose-5-phosphate (Rib-5-P).</text>
</comment>
<keyword evidence="8 12" id="KW-0460">Magnesium</keyword>
<dbReference type="SUPFAM" id="SSF53271">
    <property type="entry name" value="PRTase-like"/>
    <property type="match status" value="1"/>
</dbReference>
<dbReference type="GO" id="GO:0016301">
    <property type="term" value="F:kinase activity"/>
    <property type="evidence" value="ECO:0007669"/>
    <property type="project" value="UniProtKB-KW"/>
</dbReference>
<feature type="active site" evidence="12">
    <location>
        <position position="205"/>
    </location>
</feature>
<feature type="binding site" evidence="12">
    <location>
        <position position="143"/>
    </location>
    <ligand>
        <name>Mg(2+)</name>
        <dbReference type="ChEBI" id="CHEBI:18420"/>
    </ligand>
</feature>
<dbReference type="NCBIfam" id="TIGR01251">
    <property type="entry name" value="ribP_PPkin"/>
    <property type="match status" value="1"/>
</dbReference>
<dbReference type="SMART" id="SM01400">
    <property type="entry name" value="Pribosyltran_N"/>
    <property type="match status" value="1"/>
</dbReference>
<evidence type="ECO:0000256" key="6">
    <source>
        <dbReference type="ARBA" id="ARBA00022777"/>
    </source>
</evidence>
<dbReference type="GO" id="GO:0009156">
    <property type="term" value="P:ribonucleoside monophosphate biosynthetic process"/>
    <property type="evidence" value="ECO:0007669"/>
    <property type="project" value="InterPro"/>
</dbReference>
<evidence type="ECO:0000256" key="9">
    <source>
        <dbReference type="ARBA" id="ARBA00049535"/>
    </source>
</evidence>
<comment type="subunit">
    <text evidence="12">Homohexamer.</text>
</comment>
<gene>
    <name evidence="12" type="primary">prs</name>
    <name evidence="14" type="ORF">SAMN02745148_02878</name>
</gene>
<dbReference type="InterPro" id="IPR000842">
    <property type="entry name" value="PRib_PP_synth_CS"/>
</dbReference>
<comment type="similarity">
    <text evidence="11 12">Belongs to the ribose-phosphate pyrophosphokinase family. Class I subfamily.</text>
</comment>